<dbReference type="PANTHER" id="PTHR10744">
    <property type="entry name" value="40S RIBOSOMAL PROTEIN S11 FAMILY MEMBER"/>
    <property type="match status" value="1"/>
</dbReference>
<dbReference type="PANTHER" id="PTHR10744:SF1">
    <property type="entry name" value="SMALL RIBOSOMAL SUBUNIT PROTEIN US17M"/>
    <property type="match status" value="1"/>
</dbReference>
<evidence type="ECO:0000256" key="1">
    <source>
        <dbReference type="ARBA" id="ARBA00010254"/>
    </source>
</evidence>
<evidence type="ECO:0000256" key="2">
    <source>
        <dbReference type="ARBA" id="ARBA00022730"/>
    </source>
</evidence>
<reference evidence="8 9" key="1">
    <citation type="journal article" date="2016" name="Nat. Commun.">
        <title>Thousands of microbial genomes shed light on interconnected biogeochemical processes in an aquifer system.</title>
        <authorList>
            <person name="Anantharaman K."/>
            <person name="Brown C.T."/>
            <person name="Hug L.A."/>
            <person name="Sharon I."/>
            <person name="Castelle C.J."/>
            <person name="Probst A.J."/>
            <person name="Thomas B.C."/>
            <person name="Singh A."/>
            <person name="Wilkins M.J."/>
            <person name="Karaoz U."/>
            <person name="Brodie E.L."/>
            <person name="Williams K.H."/>
            <person name="Hubbard S.S."/>
            <person name="Banfield J.F."/>
        </authorList>
    </citation>
    <scope>NUCLEOTIDE SEQUENCE [LARGE SCALE GENOMIC DNA]</scope>
</reference>
<dbReference type="InterPro" id="IPR019979">
    <property type="entry name" value="Ribosomal_uS17_CS"/>
</dbReference>
<gene>
    <name evidence="6" type="primary">rpsQ</name>
    <name evidence="8" type="ORF">A3A38_04030</name>
</gene>
<dbReference type="InterPro" id="IPR019984">
    <property type="entry name" value="Ribosomal_uS17_bact/chlr"/>
</dbReference>
<dbReference type="InterPro" id="IPR012340">
    <property type="entry name" value="NA-bd_OB-fold"/>
</dbReference>
<dbReference type="GO" id="GO:0003735">
    <property type="term" value="F:structural constituent of ribosome"/>
    <property type="evidence" value="ECO:0007669"/>
    <property type="project" value="UniProtKB-UniRule"/>
</dbReference>
<dbReference type="GO" id="GO:0022627">
    <property type="term" value="C:cytosolic small ribosomal subunit"/>
    <property type="evidence" value="ECO:0007669"/>
    <property type="project" value="UniProtKB-UniRule"/>
</dbReference>
<keyword evidence="3 6" id="KW-0694">RNA-binding</keyword>
<keyword evidence="4 6" id="KW-0689">Ribosomal protein</keyword>
<sequence length="107" mass="11988">MAKESTTQTKQSLPAGRQGKILEGVVVKSAMKDTATVEVSRYEKHPKYEKYLRRTKKFLVHDVGNTAKVGDKVRIQETRPISKNKHFILLSISSLASTSDQQLVTSN</sequence>
<dbReference type="Proteomes" id="UP000177306">
    <property type="component" value="Unassembled WGS sequence"/>
</dbReference>
<dbReference type="GO" id="GO:0019843">
    <property type="term" value="F:rRNA binding"/>
    <property type="evidence" value="ECO:0007669"/>
    <property type="project" value="UniProtKB-UniRule"/>
</dbReference>
<dbReference type="PRINTS" id="PR00973">
    <property type="entry name" value="RIBOSOMALS17"/>
</dbReference>
<comment type="subunit">
    <text evidence="6">Part of the 30S ribosomal subunit.</text>
</comment>
<dbReference type="Pfam" id="PF00366">
    <property type="entry name" value="Ribosomal_S17"/>
    <property type="match status" value="1"/>
</dbReference>
<accession>A0A1F6EI25</accession>
<proteinExistence type="inferred from homology"/>
<protein>
    <recommendedName>
        <fullName evidence="6">Small ribosomal subunit protein uS17</fullName>
    </recommendedName>
</protein>
<evidence type="ECO:0000256" key="3">
    <source>
        <dbReference type="ARBA" id="ARBA00022884"/>
    </source>
</evidence>
<name>A0A1F6EI25_9BACT</name>
<evidence type="ECO:0000256" key="5">
    <source>
        <dbReference type="ARBA" id="ARBA00023274"/>
    </source>
</evidence>
<comment type="similarity">
    <text evidence="1 6 7">Belongs to the universal ribosomal protein uS17 family.</text>
</comment>
<organism evidence="8 9">
    <name type="scientific">Candidatus Kaiserbacteria bacterium RIFCSPLOWO2_01_FULL_53_17</name>
    <dbReference type="NCBI Taxonomy" id="1798511"/>
    <lineage>
        <taxon>Bacteria</taxon>
        <taxon>Candidatus Kaiseribacteriota</taxon>
    </lineage>
</organism>
<evidence type="ECO:0000313" key="9">
    <source>
        <dbReference type="Proteomes" id="UP000177306"/>
    </source>
</evidence>
<dbReference type="EMBL" id="MFLY01000004">
    <property type="protein sequence ID" value="OGG73267.1"/>
    <property type="molecule type" value="Genomic_DNA"/>
</dbReference>
<dbReference type="Gene3D" id="2.40.50.140">
    <property type="entry name" value="Nucleic acid-binding proteins"/>
    <property type="match status" value="1"/>
</dbReference>
<dbReference type="SUPFAM" id="SSF50249">
    <property type="entry name" value="Nucleic acid-binding proteins"/>
    <property type="match status" value="1"/>
</dbReference>
<dbReference type="PROSITE" id="PS00056">
    <property type="entry name" value="RIBOSOMAL_S17"/>
    <property type="match status" value="1"/>
</dbReference>
<comment type="function">
    <text evidence="6">One of the primary rRNA binding proteins, it binds specifically to the 5'-end of 16S ribosomal RNA.</text>
</comment>
<dbReference type="CDD" id="cd00364">
    <property type="entry name" value="Ribosomal_uS17"/>
    <property type="match status" value="1"/>
</dbReference>
<keyword evidence="2 6" id="KW-0699">rRNA-binding</keyword>
<dbReference type="GO" id="GO:0006412">
    <property type="term" value="P:translation"/>
    <property type="evidence" value="ECO:0007669"/>
    <property type="project" value="UniProtKB-UniRule"/>
</dbReference>
<keyword evidence="5 6" id="KW-0687">Ribonucleoprotein</keyword>
<dbReference type="InterPro" id="IPR000266">
    <property type="entry name" value="Ribosomal_uS17"/>
</dbReference>
<evidence type="ECO:0000256" key="7">
    <source>
        <dbReference type="RuleBase" id="RU003872"/>
    </source>
</evidence>
<dbReference type="NCBIfam" id="NF004123">
    <property type="entry name" value="PRK05610.1"/>
    <property type="match status" value="1"/>
</dbReference>
<dbReference type="AlphaFoldDB" id="A0A1F6EI25"/>
<evidence type="ECO:0000313" key="8">
    <source>
        <dbReference type="EMBL" id="OGG73267.1"/>
    </source>
</evidence>
<dbReference type="HAMAP" id="MF_01345_B">
    <property type="entry name" value="Ribosomal_uS17_B"/>
    <property type="match status" value="1"/>
</dbReference>
<comment type="caution">
    <text evidence="8">The sequence shown here is derived from an EMBL/GenBank/DDBJ whole genome shotgun (WGS) entry which is preliminary data.</text>
</comment>
<dbReference type="NCBIfam" id="TIGR03635">
    <property type="entry name" value="uS17_bact"/>
    <property type="match status" value="1"/>
</dbReference>
<evidence type="ECO:0000256" key="4">
    <source>
        <dbReference type="ARBA" id="ARBA00022980"/>
    </source>
</evidence>
<evidence type="ECO:0000256" key="6">
    <source>
        <dbReference type="HAMAP-Rule" id="MF_01345"/>
    </source>
</evidence>